<name>A0A413PJA3_9FIRM</name>
<dbReference type="Proteomes" id="UP000286561">
    <property type="component" value="Unassembled WGS sequence"/>
</dbReference>
<dbReference type="Gene3D" id="3.90.550.10">
    <property type="entry name" value="Spore Coat Polysaccharide Biosynthesis Protein SpsA, Chain A"/>
    <property type="match status" value="1"/>
</dbReference>
<proteinExistence type="predicted"/>
<evidence type="ECO:0000313" key="2">
    <source>
        <dbReference type="EMBL" id="RGZ76109.1"/>
    </source>
</evidence>
<gene>
    <name evidence="2" type="ORF">DW972_15285</name>
</gene>
<organism evidence="2 3">
    <name type="scientific">Anaerobutyricum hallii</name>
    <dbReference type="NCBI Taxonomy" id="39488"/>
    <lineage>
        <taxon>Bacteria</taxon>
        <taxon>Bacillati</taxon>
        <taxon>Bacillota</taxon>
        <taxon>Clostridia</taxon>
        <taxon>Lachnospirales</taxon>
        <taxon>Lachnospiraceae</taxon>
        <taxon>Anaerobutyricum</taxon>
    </lineage>
</organism>
<dbReference type="CDD" id="cd00761">
    <property type="entry name" value="Glyco_tranf_GTA_type"/>
    <property type="match status" value="1"/>
</dbReference>
<dbReference type="AlphaFoldDB" id="A0A413PJA3"/>
<dbReference type="GO" id="GO:0016740">
    <property type="term" value="F:transferase activity"/>
    <property type="evidence" value="ECO:0007669"/>
    <property type="project" value="UniProtKB-KW"/>
</dbReference>
<keyword evidence="2" id="KW-0808">Transferase</keyword>
<dbReference type="Pfam" id="PF00535">
    <property type="entry name" value="Glycos_transf_2"/>
    <property type="match status" value="1"/>
</dbReference>
<feature type="non-terminal residue" evidence="2">
    <location>
        <position position="126"/>
    </location>
</feature>
<dbReference type="InterPro" id="IPR001173">
    <property type="entry name" value="Glyco_trans_2-like"/>
</dbReference>
<dbReference type="InterPro" id="IPR029044">
    <property type="entry name" value="Nucleotide-diphossugar_trans"/>
</dbReference>
<dbReference type="EMBL" id="QSEP01000199">
    <property type="protein sequence ID" value="RGZ76109.1"/>
    <property type="molecule type" value="Genomic_DNA"/>
</dbReference>
<sequence length="126" mass="14606">MCLFSVIIPVYNEEKYIGRCLQSLIVQTMSNYEVIIIDDGSDDHSIEICKKLQNKFCRCSIVSHVKNRGISVARNSGLKYATGDYIVFLDSDDTLSPRFFEILTIKIKEYNYPDILEFLMNYIEID</sequence>
<reference evidence="2 3" key="1">
    <citation type="submission" date="2018-08" db="EMBL/GenBank/DDBJ databases">
        <title>A genome reference for cultivated species of the human gut microbiota.</title>
        <authorList>
            <person name="Zou Y."/>
            <person name="Xue W."/>
            <person name="Luo G."/>
        </authorList>
    </citation>
    <scope>NUCLEOTIDE SEQUENCE [LARGE SCALE GENOMIC DNA]</scope>
    <source>
        <strain evidence="2 3">AM48-23BH</strain>
    </source>
</reference>
<dbReference type="SUPFAM" id="SSF53448">
    <property type="entry name" value="Nucleotide-diphospho-sugar transferases"/>
    <property type="match status" value="1"/>
</dbReference>
<feature type="domain" description="Glycosyltransferase 2-like" evidence="1">
    <location>
        <begin position="5"/>
        <end position="111"/>
    </location>
</feature>
<comment type="caution">
    <text evidence="2">The sequence shown here is derived from an EMBL/GenBank/DDBJ whole genome shotgun (WGS) entry which is preliminary data.</text>
</comment>
<dbReference type="RefSeq" id="WP_151202244.1">
    <property type="nucleotide sequence ID" value="NZ_QSEP01000199.1"/>
</dbReference>
<evidence type="ECO:0000313" key="3">
    <source>
        <dbReference type="Proteomes" id="UP000286561"/>
    </source>
</evidence>
<protein>
    <submittedName>
        <fullName evidence="2">Glycosyltransferase family 2 protein</fullName>
    </submittedName>
</protein>
<accession>A0A413PJA3</accession>
<dbReference type="PANTHER" id="PTHR22916">
    <property type="entry name" value="GLYCOSYLTRANSFERASE"/>
    <property type="match status" value="1"/>
</dbReference>
<evidence type="ECO:0000259" key="1">
    <source>
        <dbReference type="Pfam" id="PF00535"/>
    </source>
</evidence>